<protein>
    <submittedName>
        <fullName evidence="8">NAD(P)/FAD-dependent oxidoreductase</fullName>
        <ecNumber evidence="8">1.14.13.-</ecNumber>
    </submittedName>
</protein>
<dbReference type="Proteomes" id="UP001375743">
    <property type="component" value="Unassembled WGS sequence"/>
</dbReference>
<keyword evidence="7" id="KW-0503">Monooxygenase</keyword>
<dbReference type="GO" id="GO:0016491">
    <property type="term" value="F:oxidoreductase activity"/>
    <property type="evidence" value="ECO:0007669"/>
    <property type="project" value="UniProtKB-KW"/>
</dbReference>
<dbReference type="EMBL" id="JBBLZC010000016">
    <property type="protein sequence ID" value="MEK0084560.1"/>
    <property type="molecule type" value="Genomic_DNA"/>
</dbReference>
<dbReference type="SUPFAM" id="SSF51905">
    <property type="entry name" value="FAD/NAD(P)-binding domain"/>
    <property type="match status" value="2"/>
</dbReference>
<dbReference type="PANTHER" id="PTHR43098">
    <property type="entry name" value="L-ORNITHINE N(5)-MONOOXYGENASE-RELATED"/>
    <property type="match status" value="1"/>
</dbReference>
<evidence type="ECO:0000313" key="8">
    <source>
        <dbReference type="EMBL" id="MEK0084560.1"/>
    </source>
</evidence>
<comment type="caution">
    <text evidence="8">The sequence shown here is derived from an EMBL/GenBank/DDBJ whole genome shotgun (WGS) entry which is preliminary data.</text>
</comment>
<dbReference type="Gene3D" id="3.50.50.60">
    <property type="entry name" value="FAD/NAD(P)-binding domain"/>
    <property type="match status" value="2"/>
</dbReference>
<evidence type="ECO:0000256" key="3">
    <source>
        <dbReference type="ARBA" id="ARBA00022630"/>
    </source>
</evidence>
<keyword evidence="4" id="KW-0274">FAD</keyword>
<reference evidence="8 9" key="1">
    <citation type="submission" date="2024-01" db="EMBL/GenBank/DDBJ databases">
        <title>Multi-omics insights into the function and evolution of sodium benzoate biodegradation pathways in Benzoatithermus flavus gen. nov., sp. nov. from hot spring.</title>
        <authorList>
            <person name="Hu C.-J."/>
            <person name="Li W.-J."/>
        </authorList>
    </citation>
    <scope>NUCLEOTIDE SEQUENCE [LARGE SCALE GENOMIC DNA]</scope>
    <source>
        <strain evidence="8 9">SYSU G07066</strain>
    </source>
</reference>
<comment type="similarity">
    <text evidence="2">Belongs to the FAD-binding monooxygenase family.</text>
</comment>
<keyword evidence="6 8" id="KW-0560">Oxidoreductase</keyword>
<evidence type="ECO:0000256" key="4">
    <source>
        <dbReference type="ARBA" id="ARBA00022827"/>
    </source>
</evidence>
<evidence type="ECO:0000313" key="9">
    <source>
        <dbReference type="Proteomes" id="UP001375743"/>
    </source>
</evidence>
<dbReference type="InterPro" id="IPR036188">
    <property type="entry name" value="FAD/NAD-bd_sf"/>
</dbReference>
<evidence type="ECO:0000256" key="7">
    <source>
        <dbReference type="ARBA" id="ARBA00023033"/>
    </source>
</evidence>
<keyword evidence="9" id="KW-1185">Reference proteome</keyword>
<evidence type="ECO:0000256" key="5">
    <source>
        <dbReference type="ARBA" id="ARBA00022857"/>
    </source>
</evidence>
<dbReference type="InterPro" id="IPR050775">
    <property type="entry name" value="FAD-binding_Monooxygenases"/>
</dbReference>
<comment type="cofactor">
    <cofactor evidence="1">
        <name>FAD</name>
        <dbReference type="ChEBI" id="CHEBI:57692"/>
    </cofactor>
</comment>
<dbReference type="RefSeq" id="WP_418160412.1">
    <property type="nucleotide sequence ID" value="NZ_JBBLZC010000016.1"/>
</dbReference>
<gene>
    <name evidence="8" type="ORF">U1T56_15505</name>
</gene>
<proteinExistence type="inferred from homology"/>
<organism evidence="8 9">
    <name type="scientific">Benzoatithermus flavus</name>
    <dbReference type="NCBI Taxonomy" id="3108223"/>
    <lineage>
        <taxon>Bacteria</taxon>
        <taxon>Pseudomonadati</taxon>
        <taxon>Pseudomonadota</taxon>
        <taxon>Alphaproteobacteria</taxon>
        <taxon>Geminicoccales</taxon>
        <taxon>Geminicoccaceae</taxon>
        <taxon>Benzoatithermus</taxon>
    </lineage>
</organism>
<accession>A0ABU8XTM7</accession>
<evidence type="ECO:0000256" key="6">
    <source>
        <dbReference type="ARBA" id="ARBA00023002"/>
    </source>
</evidence>
<evidence type="ECO:0000256" key="2">
    <source>
        <dbReference type="ARBA" id="ARBA00010139"/>
    </source>
</evidence>
<dbReference type="InterPro" id="IPR020946">
    <property type="entry name" value="Flavin_mOase-like"/>
</dbReference>
<sequence length="547" mass="61702">MTIKAADGEGKPGSQATRKLDALIIGAGVAGLYQLYLLRNQGLEVRAYDTASNVGGTWYWNRYPGAKFDSEAYIYQYLFSEDLYKGWSWSEKFPGQPEIERWLNYVADRLDLRKDIQFNTTITSAHYNEATGRWSIATDGGEIIDAQFLITCCGMLSAPLADVFPGQETFKGRIFHTARWPKEPIDLAGKRVGVVGIGATGIQVIQTIASQVGHLKVFVRTPQYVLPMKSPKYGQKEVEAYKARFDELRRTLPHTFSGFEYDFEHKWADLTPEQRREVLEEIYNDGSLKLWLASFVEMFFDEKVNEEISEFVREKMRARLKDPRLCEMLIPTDYGFGTHRVPLESSYLEVYHRSNVEAVSVKNNPIERVTPEGIQTADGTVHELDIIILATGFDAGTGALTRIDIRGRGGRSLKEDWGKDIRTTMGLQVHGYPNLFTTAVPLAPSAALCNMTTCLQQQVEWISNCIRYMRSAGKTVCEPTKEAEDRWVAHHDEIAEATLIARTNSWYLGSNVKGKPRRVLSYTGGVGTYRRKCDEVAASGYQGFAIR</sequence>
<keyword evidence="5" id="KW-0521">NADP</keyword>
<name>A0ABU8XTM7_9PROT</name>
<dbReference type="PANTHER" id="PTHR43098:SF3">
    <property type="entry name" value="L-ORNITHINE N(5)-MONOOXYGENASE-RELATED"/>
    <property type="match status" value="1"/>
</dbReference>
<dbReference type="Pfam" id="PF00743">
    <property type="entry name" value="FMO-like"/>
    <property type="match status" value="1"/>
</dbReference>
<evidence type="ECO:0000256" key="1">
    <source>
        <dbReference type="ARBA" id="ARBA00001974"/>
    </source>
</evidence>
<dbReference type="EC" id="1.14.13.-" evidence="8"/>
<keyword evidence="3" id="KW-0285">Flavoprotein</keyword>